<feature type="domain" description="Hypersensitivity response secretion-like HrpJ" evidence="3">
    <location>
        <begin position="44"/>
        <end position="204"/>
    </location>
</feature>
<accession>A0A264VXB1</accession>
<dbReference type="GO" id="GO:0030254">
    <property type="term" value="P:protein secretion by the type III secretion system"/>
    <property type="evidence" value="ECO:0007669"/>
    <property type="project" value="InterPro"/>
</dbReference>
<sequence>MAITPLSFNTRFSVNTQNKSRAPVSSSSDDSDEVARGAGVIDSSSEYASMSMLAASHVRRGSSKKGSEEDWLQFSERILDKDADDKVLHIEGLLNKQLMTPKQLREFLLQFFTDPSDLLMLLAALLNRKKLKKEQIDNLEALAELLQAEDTERSAQAGINVALIAKAFAKKLHFSAGNLRTLYREFISYDGPIVYLYEQWVEEMEIQERENMMRYLGRALACDLQALPLGDLNITAFGSFFSRVGRLRELQSLDYVFCQQFFQSGFFRHNGKSNQSKLEKELSQLFTRGIRNHVGFEEVVITFINNILNIMSSDIRGQFLQLLLLAFSIIPVAVFPSLEAREELIDQLKKLMDQVMVKELFLHRHS</sequence>
<name>A0A264VXB1_PRORE</name>
<dbReference type="EMBL" id="NOWC01000003">
    <property type="protein sequence ID" value="OZS75959.1"/>
    <property type="molecule type" value="Genomic_DNA"/>
</dbReference>
<dbReference type="SUPFAM" id="SSF140591">
    <property type="entry name" value="Type III secretion system domain"/>
    <property type="match status" value="2"/>
</dbReference>
<comment type="caution">
    <text evidence="4">The sequence shown here is derived from an EMBL/GenBank/DDBJ whole genome shotgun (WGS) entry which is preliminary data.</text>
</comment>
<evidence type="ECO:0000313" key="5">
    <source>
        <dbReference type="Proteomes" id="UP000216001"/>
    </source>
</evidence>
<evidence type="ECO:0000256" key="2">
    <source>
        <dbReference type="SAM" id="MobiDB-lite"/>
    </source>
</evidence>
<dbReference type="NCBIfam" id="TIGR02568">
    <property type="entry name" value="LcrE"/>
    <property type="match status" value="1"/>
</dbReference>
<reference evidence="4 5" key="1">
    <citation type="submission" date="2017-07" db="EMBL/GenBank/DDBJ databases">
        <title>blaIMP-27 on transferable plasmids in Proteus mirabilis and Providencia rettgeri.</title>
        <authorList>
            <person name="Potter R."/>
        </authorList>
    </citation>
    <scope>NUCLEOTIDE SEQUENCE [LARGE SCALE GENOMIC DNA]</scope>
    <source>
        <strain evidence="4 5">PR1</strain>
    </source>
</reference>
<feature type="coiled-coil region" evidence="1">
    <location>
        <begin position="122"/>
        <end position="149"/>
    </location>
</feature>
<feature type="region of interest" description="Disordered" evidence="2">
    <location>
        <begin position="17"/>
        <end position="36"/>
    </location>
</feature>
<dbReference type="GO" id="GO:0019867">
    <property type="term" value="C:outer membrane"/>
    <property type="evidence" value="ECO:0007669"/>
    <property type="project" value="InterPro"/>
</dbReference>
<dbReference type="GeneID" id="92272930"/>
<dbReference type="InterPro" id="IPR013401">
    <property type="entry name" value="T3SS_LcrE"/>
</dbReference>
<dbReference type="InterPro" id="IPR003520">
    <property type="entry name" value="Invas_InvE"/>
</dbReference>
<dbReference type="Proteomes" id="UP000216001">
    <property type="component" value="Unassembled WGS sequence"/>
</dbReference>
<dbReference type="GO" id="GO:0009986">
    <property type="term" value="C:cell surface"/>
    <property type="evidence" value="ECO:0007669"/>
    <property type="project" value="InterPro"/>
</dbReference>
<dbReference type="InterPro" id="IPR010812">
    <property type="entry name" value="HrpJ-like"/>
</dbReference>
<dbReference type="Gene3D" id="1.10.10.2060">
    <property type="match status" value="1"/>
</dbReference>
<dbReference type="AlphaFoldDB" id="A0A264VXB1"/>
<dbReference type="PRINTS" id="PR01344">
    <property type="entry name" value="INVEPROTEIN"/>
</dbReference>
<dbReference type="RefSeq" id="WP_094960867.1">
    <property type="nucleotide sequence ID" value="NZ_CP058958.1"/>
</dbReference>
<evidence type="ECO:0000313" key="4">
    <source>
        <dbReference type="EMBL" id="OZS75959.1"/>
    </source>
</evidence>
<dbReference type="Pfam" id="PF07201">
    <property type="entry name" value="HrpJ"/>
    <property type="match status" value="1"/>
</dbReference>
<evidence type="ECO:0000259" key="3">
    <source>
        <dbReference type="Pfam" id="PF07201"/>
    </source>
</evidence>
<evidence type="ECO:0000256" key="1">
    <source>
        <dbReference type="SAM" id="Coils"/>
    </source>
</evidence>
<organism evidence="4 5">
    <name type="scientific">Providencia rettgeri</name>
    <dbReference type="NCBI Taxonomy" id="587"/>
    <lineage>
        <taxon>Bacteria</taxon>
        <taxon>Pseudomonadati</taxon>
        <taxon>Pseudomonadota</taxon>
        <taxon>Gammaproteobacteria</taxon>
        <taxon>Enterobacterales</taxon>
        <taxon>Morganellaceae</taxon>
        <taxon>Providencia</taxon>
    </lineage>
</organism>
<dbReference type="GO" id="GO:0050709">
    <property type="term" value="P:negative regulation of protein secretion"/>
    <property type="evidence" value="ECO:0007669"/>
    <property type="project" value="InterPro"/>
</dbReference>
<gene>
    <name evidence="4" type="ORF">CHI95_04425</name>
</gene>
<proteinExistence type="predicted"/>
<protein>
    <submittedName>
        <fullName evidence="4">Type III effector</fullName>
    </submittedName>
</protein>
<keyword evidence="1" id="KW-0175">Coiled coil</keyword>
<dbReference type="Gene3D" id="1.10.150.630">
    <property type="match status" value="1"/>
</dbReference>